<dbReference type="Proteomes" id="UP000217768">
    <property type="component" value="Unassembled WGS sequence"/>
</dbReference>
<evidence type="ECO:0008006" key="4">
    <source>
        <dbReference type="Google" id="ProtNLM"/>
    </source>
</evidence>
<organism evidence="2 3">
    <name type="scientific">Mycobacterium avium</name>
    <dbReference type="NCBI Taxonomy" id="1764"/>
    <lineage>
        <taxon>Bacteria</taxon>
        <taxon>Bacillati</taxon>
        <taxon>Actinomycetota</taxon>
        <taxon>Actinomycetes</taxon>
        <taxon>Mycobacteriales</taxon>
        <taxon>Mycobacteriaceae</taxon>
        <taxon>Mycobacterium</taxon>
        <taxon>Mycobacterium avium complex (MAC)</taxon>
    </lineage>
</organism>
<dbReference type="InterPro" id="IPR023346">
    <property type="entry name" value="Lysozyme-like_dom_sf"/>
</dbReference>
<name>A0A2A2ZAZ5_MYCAV</name>
<comment type="caution">
    <text evidence="2">The sequence shown here is derived from an EMBL/GenBank/DDBJ whole genome shotgun (WGS) entry which is preliminary data.</text>
</comment>
<reference evidence="2 3" key="1">
    <citation type="submission" date="2017-08" db="EMBL/GenBank/DDBJ databases">
        <title>Phylogenetic analysis of Mycobacterium avium complex whole genomes.</title>
        <authorList>
            <person name="Caverly L.J."/>
            <person name="Spilker T."/>
            <person name="Lipuma J."/>
        </authorList>
    </citation>
    <scope>NUCLEOTIDE SEQUENCE [LARGE SCALE GENOMIC DNA]</scope>
    <source>
        <strain evidence="2 3">FLAC0165</strain>
    </source>
</reference>
<proteinExistence type="predicted"/>
<protein>
    <recommendedName>
        <fullName evidence="4">Transglycosylase SLT domain-containing protein</fullName>
    </recommendedName>
</protein>
<accession>A0A2A2ZAZ5</accession>
<evidence type="ECO:0000313" key="2">
    <source>
        <dbReference type="EMBL" id="PBA23634.1"/>
    </source>
</evidence>
<gene>
    <name evidence="2" type="ORF">CKJ66_27355</name>
</gene>
<dbReference type="EMBL" id="NSFD01000058">
    <property type="protein sequence ID" value="PBA23634.1"/>
    <property type="molecule type" value="Genomic_DNA"/>
</dbReference>
<dbReference type="SUPFAM" id="SSF53955">
    <property type="entry name" value="Lysozyme-like"/>
    <property type="match status" value="1"/>
</dbReference>
<dbReference type="AlphaFoldDB" id="A0A2A2ZAZ5"/>
<feature type="region of interest" description="Disordered" evidence="1">
    <location>
        <begin position="16"/>
        <end position="41"/>
    </location>
</feature>
<feature type="region of interest" description="Disordered" evidence="1">
    <location>
        <begin position="150"/>
        <end position="209"/>
    </location>
</feature>
<evidence type="ECO:0000313" key="3">
    <source>
        <dbReference type="Proteomes" id="UP000217768"/>
    </source>
</evidence>
<sequence>MTVEQVVDDYLKGVREIVGTTPAPPTPTSPSPTTLPEFPSADWTGNAHDAAIAAGTSLQQARQNLNTAAGGVATATESANRIAGDAITQLDVIAGEWEHAKAAAGVLPSPGPRDAALMPQAQMTIGEAVVLISATTAKYADAAAEVRKHTANLPNHAPAQKRPDGPDGDGGAPPSPGLSTPETPGPDVTLAGGAPMPTGPMDGPVGGANSAPAAAMSTMAPTAAGMIPAAMGMPAAFMPMASALPAGAAPLGGMLSPFMQAAGGSPSPSTTATGDAEDIPSSGAQPAKHTGQPRTIREAIDGALDALGITDPQARQRWQEGYQTLIERESSGRVHAIANGDSNAVGPIMADGGHRGSSRGLAQVTPSTFEAFWVPGTSKDIFDPVANIAASMNYVISDPKYHVSPSGVDLATKIAQANPRSQGGGY</sequence>
<feature type="region of interest" description="Disordered" evidence="1">
    <location>
        <begin position="260"/>
        <end position="293"/>
    </location>
</feature>
<dbReference type="RefSeq" id="WP_033721370.1">
    <property type="nucleotide sequence ID" value="NZ_NSFD01000058.1"/>
</dbReference>
<evidence type="ECO:0000256" key="1">
    <source>
        <dbReference type="SAM" id="MobiDB-lite"/>
    </source>
</evidence>
<dbReference type="Gene3D" id="1.10.530.10">
    <property type="match status" value="1"/>
</dbReference>